<evidence type="ECO:0000256" key="1">
    <source>
        <dbReference type="SAM" id="MobiDB-lite"/>
    </source>
</evidence>
<dbReference type="EMBL" id="RZTZ01000001">
    <property type="protein sequence ID" value="RVT66957.1"/>
    <property type="molecule type" value="Genomic_DNA"/>
</dbReference>
<accession>A0A437KFB0</accession>
<dbReference type="Proteomes" id="UP000288024">
    <property type="component" value="Unassembled WGS sequence"/>
</dbReference>
<dbReference type="RefSeq" id="WP_127734306.1">
    <property type="nucleotide sequence ID" value="NZ_RZTZ01000001.1"/>
</dbReference>
<protein>
    <submittedName>
        <fullName evidence="2">Uncharacterized protein</fullName>
    </submittedName>
</protein>
<reference evidence="2 3" key="1">
    <citation type="submission" date="2019-01" db="EMBL/GenBank/DDBJ databases">
        <title>Bacillus sp. M5HDSG1-1, whole genome shotgun sequence.</title>
        <authorList>
            <person name="Tuo L."/>
        </authorList>
    </citation>
    <scope>NUCLEOTIDE SEQUENCE [LARGE SCALE GENOMIC DNA]</scope>
    <source>
        <strain evidence="2 3">M5HDSG1-1</strain>
    </source>
</reference>
<keyword evidence="3" id="KW-1185">Reference proteome</keyword>
<feature type="region of interest" description="Disordered" evidence="1">
    <location>
        <begin position="1"/>
        <end position="24"/>
    </location>
</feature>
<feature type="compositionally biased region" description="Basic and acidic residues" evidence="1">
    <location>
        <begin position="10"/>
        <end position="20"/>
    </location>
</feature>
<evidence type="ECO:0000313" key="2">
    <source>
        <dbReference type="EMBL" id="RVT66957.1"/>
    </source>
</evidence>
<proteinExistence type="predicted"/>
<sequence length="71" mass="7696">MPKESGNIHVETEAHKDGSREGIIANANGDQMGMKTDAGKTDANPFHVDSLKADANMQQFSHTLNDAFPKK</sequence>
<name>A0A437KFB0_9BACI</name>
<comment type="caution">
    <text evidence="2">The sequence shown here is derived from an EMBL/GenBank/DDBJ whole genome shotgun (WGS) entry which is preliminary data.</text>
</comment>
<organism evidence="2 3">
    <name type="scientific">Niallia taxi</name>
    <dbReference type="NCBI Taxonomy" id="2499688"/>
    <lineage>
        <taxon>Bacteria</taxon>
        <taxon>Bacillati</taxon>
        <taxon>Bacillota</taxon>
        <taxon>Bacilli</taxon>
        <taxon>Bacillales</taxon>
        <taxon>Bacillaceae</taxon>
        <taxon>Niallia</taxon>
    </lineage>
</organism>
<evidence type="ECO:0000313" key="3">
    <source>
        <dbReference type="Proteomes" id="UP000288024"/>
    </source>
</evidence>
<dbReference type="AlphaFoldDB" id="A0A437KFB0"/>
<gene>
    <name evidence="2" type="ORF">EM808_00235</name>
</gene>